<dbReference type="Pfam" id="PF11734">
    <property type="entry name" value="TilS_C"/>
    <property type="match status" value="1"/>
</dbReference>
<evidence type="ECO:0000313" key="10">
    <source>
        <dbReference type="EMBL" id="ANW99873.1"/>
    </source>
</evidence>
<evidence type="ECO:0000256" key="4">
    <source>
        <dbReference type="ARBA" id="ARBA00022694"/>
    </source>
</evidence>
<dbReference type="GO" id="GO:0005524">
    <property type="term" value="F:ATP binding"/>
    <property type="evidence" value="ECO:0007669"/>
    <property type="project" value="UniProtKB-UniRule"/>
</dbReference>
<evidence type="ECO:0000256" key="1">
    <source>
        <dbReference type="ARBA" id="ARBA00004496"/>
    </source>
</evidence>
<dbReference type="SUPFAM" id="SSF56037">
    <property type="entry name" value="PheT/TilS domain"/>
    <property type="match status" value="1"/>
</dbReference>
<dbReference type="RefSeq" id="WP_065821424.1">
    <property type="nucleotide sequence ID" value="NZ_CP014672.1"/>
</dbReference>
<dbReference type="EMBL" id="CP014672">
    <property type="protein sequence ID" value="ANW99873.1"/>
    <property type="molecule type" value="Genomic_DNA"/>
</dbReference>
<dbReference type="InterPro" id="IPR012094">
    <property type="entry name" value="tRNA_Ile_lys_synt"/>
</dbReference>
<comment type="catalytic activity">
    <reaction evidence="7 8">
        <text>cytidine(34) in tRNA(Ile2) + L-lysine + ATP = lysidine(34) in tRNA(Ile2) + AMP + diphosphate + H(+)</text>
        <dbReference type="Rhea" id="RHEA:43744"/>
        <dbReference type="Rhea" id="RHEA-COMP:10625"/>
        <dbReference type="Rhea" id="RHEA-COMP:10670"/>
        <dbReference type="ChEBI" id="CHEBI:15378"/>
        <dbReference type="ChEBI" id="CHEBI:30616"/>
        <dbReference type="ChEBI" id="CHEBI:32551"/>
        <dbReference type="ChEBI" id="CHEBI:33019"/>
        <dbReference type="ChEBI" id="CHEBI:82748"/>
        <dbReference type="ChEBI" id="CHEBI:83665"/>
        <dbReference type="ChEBI" id="CHEBI:456215"/>
        <dbReference type="EC" id="6.3.4.19"/>
    </reaction>
</comment>
<dbReference type="InterPro" id="IPR014729">
    <property type="entry name" value="Rossmann-like_a/b/a_fold"/>
</dbReference>
<dbReference type="SUPFAM" id="SSF82829">
    <property type="entry name" value="MesJ substrate recognition domain-like"/>
    <property type="match status" value="1"/>
</dbReference>
<accession>A0A1B1YGK0</accession>
<keyword evidence="3 8" id="KW-0436">Ligase</keyword>
<dbReference type="Gene3D" id="3.50.40.10">
    <property type="entry name" value="Phenylalanyl-trna Synthetase, Chain B, domain 3"/>
    <property type="match status" value="1"/>
</dbReference>
<keyword evidence="5 8" id="KW-0547">Nucleotide-binding</keyword>
<evidence type="ECO:0000256" key="8">
    <source>
        <dbReference type="HAMAP-Rule" id="MF_01161"/>
    </source>
</evidence>
<dbReference type="OrthoDB" id="9807403at2"/>
<dbReference type="EC" id="6.3.4.19" evidence="8"/>
<dbReference type="InterPro" id="IPR020825">
    <property type="entry name" value="Phe-tRNA_synthase-like_B3/B4"/>
</dbReference>
<name>A0A1B1YGK0_THEST</name>
<comment type="similarity">
    <text evidence="8">Belongs to the tRNA(Ile)-lysidine synthase family.</text>
</comment>
<dbReference type="NCBIfam" id="TIGR02433">
    <property type="entry name" value="lysidine_TilS_C"/>
    <property type="match status" value="1"/>
</dbReference>
<dbReference type="NCBIfam" id="TIGR02432">
    <property type="entry name" value="lysidine_TilS_N"/>
    <property type="match status" value="1"/>
</dbReference>
<evidence type="ECO:0000256" key="5">
    <source>
        <dbReference type="ARBA" id="ARBA00022741"/>
    </source>
</evidence>
<keyword evidence="6 8" id="KW-0067">ATP-binding</keyword>
<evidence type="ECO:0000313" key="11">
    <source>
        <dbReference type="Proteomes" id="UP000092971"/>
    </source>
</evidence>
<feature type="binding site" evidence="8">
    <location>
        <begin position="30"/>
        <end position="35"/>
    </location>
    <ligand>
        <name>ATP</name>
        <dbReference type="ChEBI" id="CHEBI:30616"/>
    </ligand>
</feature>
<comment type="function">
    <text evidence="8">Ligates lysine onto the cytidine present at position 34 of the AUA codon-specific tRNA(Ile) that contains the anticodon CAU, in an ATP-dependent manner. Cytidine is converted to lysidine, thus changing the amino acid specificity of the tRNA from methionine to isoleucine.</text>
</comment>
<comment type="domain">
    <text evidence="8">The N-terminal region contains the highly conserved SGGXDS motif, predicted to be a P-loop motif involved in ATP binding.</text>
</comment>
<dbReference type="Gene3D" id="3.40.50.620">
    <property type="entry name" value="HUPs"/>
    <property type="match status" value="1"/>
</dbReference>
<comment type="subcellular location">
    <subcellularLocation>
        <location evidence="1 8">Cytoplasm</location>
    </subcellularLocation>
</comment>
<evidence type="ECO:0000256" key="2">
    <source>
        <dbReference type="ARBA" id="ARBA00022490"/>
    </source>
</evidence>
<dbReference type="SMART" id="SM00977">
    <property type="entry name" value="TilS_C"/>
    <property type="match status" value="1"/>
</dbReference>
<proteinExistence type="inferred from homology"/>
<dbReference type="HAMAP" id="MF_01161">
    <property type="entry name" value="tRNA_Ile_lys_synt"/>
    <property type="match status" value="1"/>
</dbReference>
<organism evidence="10 11">
    <name type="scientific">Thermoclostridium stercorarium subsp. thermolacticum DSM 2910</name>
    <dbReference type="NCBI Taxonomy" id="1121336"/>
    <lineage>
        <taxon>Bacteria</taxon>
        <taxon>Bacillati</taxon>
        <taxon>Bacillota</taxon>
        <taxon>Clostridia</taxon>
        <taxon>Eubacteriales</taxon>
        <taxon>Oscillospiraceae</taxon>
        <taxon>Thermoclostridium</taxon>
    </lineage>
</organism>
<reference evidence="10 11" key="1">
    <citation type="submission" date="2016-02" db="EMBL/GenBank/DDBJ databases">
        <title>Comparison of Clostridium stercorarium subspecies using comparative genomics and transcriptomics.</title>
        <authorList>
            <person name="Schellenberg J."/>
            <person name="Thallinger G."/>
            <person name="Levin D.B."/>
            <person name="Zhang X."/>
            <person name="Alvare G."/>
            <person name="Fristensky B."/>
            <person name="Sparling R."/>
        </authorList>
    </citation>
    <scope>NUCLEOTIDE SEQUENCE [LARGE SCALE GENOMIC DNA]</scope>
    <source>
        <strain evidence="10 11">DSM 2910</strain>
    </source>
</reference>
<dbReference type="InterPro" id="IPR012796">
    <property type="entry name" value="Lysidine-tRNA-synth_C"/>
</dbReference>
<dbReference type="SUPFAM" id="SSF52402">
    <property type="entry name" value="Adenine nucleotide alpha hydrolases-like"/>
    <property type="match status" value="1"/>
</dbReference>
<dbReference type="GO" id="GO:0032267">
    <property type="term" value="F:tRNA(Ile)-lysidine synthase activity"/>
    <property type="evidence" value="ECO:0007669"/>
    <property type="project" value="UniProtKB-EC"/>
</dbReference>
<dbReference type="AlphaFoldDB" id="A0A1B1YGK0"/>
<dbReference type="PANTHER" id="PTHR43033:SF1">
    <property type="entry name" value="TRNA(ILE)-LYSIDINE SYNTHASE-RELATED"/>
    <property type="match status" value="1"/>
</dbReference>
<feature type="domain" description="Lysidine-tRNA(Ile) synthetase C-terminal" evidence="9">
    <location>
        <begin position="394"/>
        <end position="466"/>
    </location>
</feature>
<evidence type="ECO:0000256" key="6">
    <source>
        <dbReference type="ARBA" id="ARBA00022840"/>
    </source>
</evidence>
<evidence type="ECO:0000256" key="7">
    <source>
        <dbReference type="ARBA" id="ARBA00048539"/>
    </source>
</evidence>
<dbReference type="InterPro" id="IPR011063">
    <property type="entry name" value="TilS/TtcA_N"/>
</dbReference>
<dbReference type="Gene3D" id="1.20.59.20">
    <property type="match status" value="1"/>
</dbReference>
<dbReference type="Pfam" id="PF01171">
    <property type="entry name" value="ATP_bind_3"/>
    <property type="match status" value="1"/>
</dbReference>
<dbReference type="GO" id="GO:0006400">
    <property type="term" value="P:tRNA modification"/>
    <property type="evidence" value="ECO:0007669"/>
    <property type="project" value="UniProtKB-UniRule"/>
</dbReference>
<protein>
    <recommendedName>
        <fullName evidence="8">tRNA(Ile)-lysidine synthase</fullName>
        <ecNumber evidence="8">6.3.4.19</ecNumber>
    </recommendedName>
    <alternativeName>
        <fullName evidence="8">tRNA(Ile)-2-lysyl-cytidine synthase</fullName>
    </alternativeName>
    <alternativeName>
        <fullName evidence="8">tRNA(Ile)-lysidine synthetase</fullName>
    </alternativeName>
</protein>
<dbReference type="InterPro" id="IPR012795">
    <property type="entry name" value="tRNA_Ile_lys_synt_N"/>
</dbReference>
<evidence type="ECO:0000256" key="3">
    <source>
        <dbReference type="ARBA" id="ARBA00022598"/>
    </source>
</evidence>
<dbReference type="Proteomes" id="UP000092971">
    <property type="component" value="Chromosome"/>
</dbReference>
<keyword evidence="2 8" id="KW-0963">Cytoplasm</keyword>
<dbReference type="PANTHER" id="PTHR43033">
    <property type="entry name" value="TRNA(ILE)-LYSIDINE SYNTHASE-RELATED"/>
    <property type="match status" value="1"/>
</dbReference>
<dbReference type="CDD" id="cd01992">
    <property type="entry name" value="TilS_N"/>
    <property type="match status" value="1"/>
</dbReference>
<sequence>MDDKLLERVNSWAEQYGILKEGTLVVVGVSGGADSVCLLDIMCRLGNTRGFSVIAVHVNHMLRGNEADEDEAFVRELCGKYRIPLKVFREDVAAFAGRNNYSLEEAGRIIRYEKMKEVMEEQGASYIAVAHHRDDQAETVFLNILRGTGLDGLCGMSDINGRIIRPLLTSGKDEILEYVKRNGLSYRTDSTNYENTYLRNIIRNVIFPEIKRHTGTDITAKLFRMHELLRNDRDFLNRYAEEKFSEILLFKENGRIVLRRDKLTELHPAVSGRVIRIAWEKITGSRQGLESVHVNAALSAVSKEGNRTAELPKRIKVISEYDRVEISAPKKYDENEPVFFRVPVPSVMELPNRVRIEAKLYTREEYVRKFGEIKKARENSLTQIFDYGKIKEGIYIRGRRPGDLFHPYNSKGKKKLKDFFIDLKIPKKTRENILLLAEGKNIIWVVGYRTSDNYKIEDSTETILYVNITRQGNNFEF</sequence>
<evidence type="ECO:0000259" key="9">
    <source>
        <dbReference type="SMART" id="SM00977"/>
    </source>
</evidence>
<keyword evidence="4 8" id="KW-0819">tRNA processing</keyword>
<dbReference type="GO" id="GO:0005737">
    <property type="term" value="C:cytoplasm"/>
    <property type="evidence" value="ECO:0007669"/>
    <property type="project" value="UniProtKB-SubCell"/>
</dbReference>
<gene>
    <name evidence="8" type="primary">tilS</name>
    <name evidence="10" type="ORF">CSTERTH_12955</name>
</gene>